<keyword evidence="3" id="KW-1185">Reference proteome</keyword>
<dbReference type="Proteomes" id="UP000244173">
    <property type="component" value="Chromosome"/>
</dbReference>
<sequence>MRRWLTGMALALLAPAVLAAAAAPQLVVDGQVLLAQSADGRVRLVHRAGDRAAVSVPALTRALAPYHRAGREPLVRVPALAWEQERRFTPLDGFDYLLAGSARLSADGGTLAVGAGREGALDAWLIRRGQAPERMLPTAMARYSSVTDISADGRTVVGWLLDRQSVARGFLWRERRGVRLLPGPLLLPLAVSADGTGLLASSDREDRDSLRRKALSAVLDPDAALLPGDPGVSLWRIGESPTQLAAEGRALAYARLQGAVLWRTREPGRLTVRLGHESQTFEADALAAGQVDRVSGGTMAANGRALLLQGRQHSVLLTPMQKLPLPAGLQADSVTFSSDGRQVAALFRASDRPGERALRAWWRDLAQDDSRRLRCAGDPAAGRLFLSADGYRLTLAGQAGGYCVFDLAPEVQP</sequence>
<dbReference type="EMBL" id="CP028519">
    <property type="protein sequence ID" value="AVY94843.1"/>
    <property type="molecule type" value="Genomic_DNA"/>
</dbReference>
<feature type="chain" id="PRO_5015702213" description="WD40 repeat domain-containing protein" evidence="1">
    <location>
        <begin position="20"/>
        <end position="413"/>
    </location>
</feature>
<proteinExistence type="predicted"/>
<evidence type="ECO:0000313" key="2">
    <source>
        <dbReference type="EMBL" id="AVY94843.1"/>
    </source>
</evidence>
<dbReference type="AlphaFoldDB" id="A0A2S0PBZ4"/>
<reference evidence="2 3" key="1">
    <citation type="submission" date="2018-04" db="EMBL/GenBank/DDBJ databases">
        <title>Denitrifier Microvirgula.</title>
        <authorList>
            <person name="Anderson E."/>
            <person name="Jang J."/>
            <person name="Ishii S."/>
        </authorList>
    </citation>
    <scope>NUCLEOTIDE SEQUENCE [LARGE SCALE GENOMIC DNA]</scope>
    <source>
        <strain evidence="2 3">BE2.4</strain>
    </source>
</reference>
<accession>A0A2S0PBZ4</accession>
<dbReference type="RefSeq" id="WP_107889631.1">
    <property type="nucleotide sequence ID" value="NZ_CP028519.1"/>
</dbReference>
<protein>
    <recommendedName>
        <fullName evidence="4">WD40 repeat domain-containing protein</fullName>
    </recommendedName>
</protein>
<name>A0A2S0PBZ4_9NEIS</name>
<organism evidence="2 3">
    <name type="scientific">Microvirgula aerodenitrificans</name>
    <dbReference type="NCBI Taxonomy" id="57480"/>
    <lineage>
        <taxon>Bacteria</taxon>
        <taxon>Pseudomonadati</taxon>
        <taxon>Pseudomonadota</taxon>
        <taxon>Betaproteobacteria</taxon>
        <taxon>Neisseriales</taxon>
        <taxon>Aquaspirillaceae</taxon>
        <taxon>Microvirgula</taxon>
    </lineage>
</organism>
<evidence type="ECO:0008006" key="4">
    <source>
        <dbReference type="Google" id="ProtNLM"/>
    </source>
</evidence>
<evidence type="ECO:0000313" key="3">
    <source>
        <dbReference type="Proteomes" id="UP000244173"/>
    </source>
</evidence>
<feature type="signal peptide" evidence="1">
    <location>
        <begin position="1"/>
        <end position="19"/>
    </location>
</feature>
<gene>
    <name evidence="2" type="ORF">DAI18_12940</name>
</gene>
<dbReference type="STRING" id="1122240.GCA_000620105_02639"/>
<dbReference type="SUPFAM" id="SSF82171">
    <property type="entry name" value="DPP6 N-terminal domain-like"/>
    <property type="match status" value="1"/>
</dbReference>
<dbReference type="KEGG" id="maer:DAI18_12940"/>
<evidence type="ECO:0000256" key="1">
    <source>
        <dbReference type="SAM" id="SignalP"/>
    </source>
</evidence>
<keyword evidence="1" id="KW-0732">Signal</keyword>